<evidence type="ECO:0000256" key="2">
    <source>
        <dbReference type="RuleBase" id="RU363034"/>
    </source>
</evidence>
<evidence type="ECO:0000313" key="6">
    <source>
        <dbReference type="EMBL" id="KAL0870745.1"/>
    </source>
</evidence>
<feature type="region of interest" description="Disordered" evidence="3">
    <location>
        <begin position="29"/>
        <end position="71"/>
    </location>
</feature>
<feature type="chain" id="PRO_5045044760" description="Peptidase S1 domain-containing protein" evidence="4">
    <location>
        <begin position="17"/>
        <end position="390"/>
    </location>
</feature>
<keyword evidence="2" id="KW-0720">Serine protease</keyword>
<evidence type="ECO:0000256" key="1">
    <source>
        <dbReference type="ARBA" id="ARBA00023157"/>
    </source>
</evidence>
<dbReference type="CDD" id="cd00190">
    <property type="entry name" value="Tryp_SPc"/>
    <property type="match status" value="1"/>
</dbReference>
<reference evidence="6 7" key="1">
    <citation type="submission" date="2024-06" db="EMBL/GenBank/DDBJ databases">
        <title>A chromosome-level genome assembly of beet webworm, Loxostege sticticalis.</title>
        <authorList>
            <person name="Zhang Y."/>
        </authorList>
    </citation>
    <scope>NUCLEOTIDE SEQUENCE [LARGE SCALE GENOMIC DNA]</scope>
    <source>
        <strain evidence="6">AQ026</strain>
        <tissue evidence="6">Whole body</tissue>
    </source>
</reference>
<dbReference type="PANTHER" id="PTHR24252">
    <property type="entry name" value="ACROSIN-RELATED"/>
    <property type="match status" value="1"/>
</dbReference>
<evidence type="ECO:0000256" key="3">
    <source>
        <dbReference type="SAM" id="MobiDB-lite"/>
    </source>
</evidence>
<dbReference type="InterPro" id="IPR009003">
    <property type="entry name" value="Peptidase_S1_PA"/>
</dbReference>
<keyword evidence="2" id="KW-0645">Protease</keyword>
<organism evidence="6 7">
    <name type="scientific">Loxostege sticticalis</name>
    <name type="common">Beet webworm moth</name>
    <dbReference type="NCBI Taxonomy" id="481309"/>
    <lineage>
        <taxon>Eukaryota</taxon>
        <taxon>Metazoa</taxon>
        <taxon>Ecdysozoa</taxon>
        <taxon>Arthropoda</taxon>
        <taxon>Hexapoda</taxon>
        <taxon>Insecta</taxon>
        <taxon>Pterygota</taxon>
        <taxon>Neoptera</taxon>
        <taxon>Endopterygota</taxon>
        <taxon>Lepidoptera</taxon>
        <taxon>Glossata</taxon>
        <taxon>Ditrysia</taxon>
        <taxon>Pyraloidea</taxon>
        <taxon>Crambidae</taxon>
        <taxon>Pyraustinae</taxon>
        <taxon>Loxostege</taxon>
    </lineage>
</organism>
<keyword evidence="4" id="KW-0732">Signal</keyword>
<feature type="compositionally biased region" description="Basic and acidic residues" evidence="3">
    <location>
        <begin position="29"/>
        <end position="38"/>
    </location>
</feature>
<dbReference type="Gene3D" id="2.40.10.10">
    <property type="entry name" value="Trypsin-like serine proteases"/>
    <property type="match status" value="2"/>
</dbReference>
<dbReference type="SUPFAM" id="SSF50494">
    <property type="entry name" value="Trypsin-like serine proteases"/>
    <property type="match status" value="1"/>
</dbReference>
<dbReference type="PROSITE" id="PS50240">
    <property type="entry name" value="TRYPSIN_DOM"/>
    <property type="match status" value="1"/>
</dbReference>
<dbReference type="PRINTS" id="PR00722">
    <property type="entry name" value="CHYMOTRYPSIN"/>
</dbReference>
<dbReference type="SMART" id="SM00020">
    <property type="entry name" value="Tryp_SPc"/>
    <property type="match status" value="1"/>
</dbReference>
<evidence type="ECO:0000313" key="7">
    <source>
        <dbReference type="Proteomes" id="UP001549920"/>
    </source>
</evidence>
<protein>
    <recommendedName>
        <fullName evidence="5">Peptidase S1 domain-containing protein</fullName>
    </recommendedName>
</protein>
<dbReference type="PANTHER" id="PTHR24252:SF7">
    <property type="entry name" value="HYALIN"/>
    <property type="match status" value="1"/>
</dbReference>
<dbReference type="InterPro" id="IPR043504">
    <property type="entry name" value="Peptidase_S1_PA_chymotrypsin"/>
</dbReference>
<dbReference type="InterPro" id="IPR001254">
    <property type="entry name" value="Trypsin_dom"/>
</dbReference>
<name>A0ABR3HK28_LOXSC</name>
<comment type="caution">
    <text evidence="6">The sequence shown here is derived from an EMBL/GenBank/DDBJ whole genome shotgun (WGS) entry which is preliminary data.</text>
</comment>
<dbReference type="Pfam" id="PF00089">
    <property type="entry name" value="Trypsin"/>
    <property type="match status" value="1"/>
</dbReference>
<dbReference type="InterPro" id="IPR018114">
    <property type="entry name" value="TRYPSIN_HIS"/>
</dbReference>
<dbReference type="InterPro" id="IPR033116">
    <property type="entry name" value="TRYPSIN_SER"/>
</dbReference>
<keyword evidence="1" id="KW-1015">Disulfide bond</keyword>
<dbReference type="InterPro" id="IPR001314">
    <property type="entry name" value="Peptidase_S1A"/>
</dbReference>
<proteinExistence type="predicted"/>
<sequence>MKLLIVTIAFLTASTAEYDNDVMSESRSRIKRQQDRWDWGPVADSPNTRNAQSSRLTATERPAATTTKNPCDPFIPIKPDFSAPGRRKCEVKCFEYIWEMKNRNDQAVRTAECQADIVKKTKFQFNRNLVVGGHVTLPGEYPHMGAIGWKASNGTWVFKCGGSLISDKFVLTAAHCSKASARDSSIADVVPKIVRLGDINIIDISYKNLGPRDFNISRVIVHPQYNPPKKYNDIALIELAKSVVFDKFTQPACLWGRPDLHGINSVDVTGWGVVETAGKTTSPELQAATVDIVDSQQCDSLLRPSCNRHWCGIQEHQICAGKLAGGVDACQGDSGGPLQVKIPLPIRDQGSLNQVVGVTSFGVGCALPNLPGIYTRVSSFIDWIENIVWP</sequence>
<evidence type="ECO:0000256" key="4">
    <source>
        <dbReference type="SAM" id="SignalP"/>
    </source>
</evidence>
<dbReference type="Proteomes" id="UP001549920">
    <property type="component" value="Unassembled WGS sequence"/>
</dbReference>
<feature type="signal peptide" evidence="4">
    <location>
        <begin position="1"/>
        <end position="16"/>
    </location>
</feature>
<feature type="domain" description="Peptidase S1" evidence="5">
    <location>
        <begin position="130"/>
        <end position="389"/>
    </location>
</feature>
<evidence type="ECO:0000259" key="5">
    <source>
        <dbReference type="PROSITE" id="PS50240"/>
    </source>
</evidence>
<feature type="compositionally biased region" description="Polar residues" evidence="3">
    <location>
        <begin position="45"/>
        <end position="57"/>
    </location>
</feature>
<dbReference type="EMBL" id="JBEUOH010000018">
    <property type="protein sequence ID" value="KAL0870745.1"/>
    <property type="molecule type" value="Genomic_DNA"/>
</dbReference>
<accession>A0ABR3HK28</accession>
<keyword evidence="2" id="KW-0378">Hydrolase</keyword>
<dbReference type="PROSITE" id="PS00134">
    <property type="entry name" value="TRYPSIN_HIS"/>
    <property type="match status" value="1"/>
</dbReference>
<gene>
    <name evidence="6" type="ORF">ABMA27_005682</name>
</gene>
<keyword evidence="7" id="KW-1185">Reference proteome</keyword>
<dbReference type="PROSITE" id="PS00135">
    <property type="entry name" value="TRYPSIN_SER"/>
    <property type="match status" value="1"/>
</dbReference>